<evidence type="ECO:0000313" key="1">
    <source>
        <dbReference type="EMBL" id="CAA9252656.1"/>
    </source>
</evidence>
<name>A0A6J4IHY2_9SPHI</name>
<dbReference type="AlphaFoldDB" id="A0A6J4IHY2"/>
<dbReference type="EMBL" id="CADCTQ010000183">
    <property type="protein sequence ID" value="CAA9252656.1"/>
    <property type="molecule type" value="Genomic_DNA"/>
</dbReference>
<protein>
    <submittedName>
        <fullName evidence="1">Uncharacterized protein</fullName>
    </submittedName>
</protein>
<gene>
    <name evidence="1" type="ORF">AVDCRST_MAG56-2051</name>
</gene>
<organism evidence="1">
    <name type="scientific">uncultured Cytophagales bacterium</name>
    <dbReference type="NCBI Taxonomy" id="158755"/>
    <lineage>
        <taxon>Bacteria</taxon>
        <taxon>Pseudomonadati</taxon>
        <taxon>Bacteroidota</taxon>
        <taxon>Sphingobacteriia</taxon>
        <taxon>Sphingobacteriales</taxon>
        <taxon>environmental samples</taxon>
    </lineage>
</organism>
<accession>A0A6J4IHY2</accession>
<proteinExistence type="predicted"/>
<feature type="non-terminal residue" evidence="1">
    <location>
        <position position="1"/>
    </location>
</feature>
<reference evidence="1" key="1">
    <citation type="submission" date="2020-02" db="EMBL/GenBank/DDBJ databases">
        <authorList>
            <person name="Meier V. D."/>
        </authorList>
    </citation>
    <scope>NUCLEOTIDE SEQUENCE</scope>
    <source>
        <strain evidence="1">AVDCRST_MAG56</strain>
    </source>
</reference>
<sequence length="43" mass="4897">WESPNPPFFARRLPAILSPPAPSARFFPLRSLQYCRPLSVSLL</sequence>
<feature type="non-terminal residue" evidence="1">
    <location>
        <position position="43"/>
    </location>
</feature>